<dbReference type="OrthoDB" id="9974378at2759"/>
<evidence type="ECO:0000256" key="2">
    <source>
        <dbReference type="ARBA" id="ARBA00022692"/>
    </source>
</evidence>
<gene>
    <name evidence="7" type="ORF">OFUS_LOCUS15190</name>
</gene>
<dbReference type="GO" id="GO:0035269">
    <property type="term" value="P:protein O-linked glycosylation via mannose"/>
    <property type="evidence" value="ECO:0007669"/>
    <property type="project" value="TreeGrafter"/>
</dbReference>
<accession>A0A8J1XSA6</accession>
<dbReference type="PANTHER" id="PTHR12270">
    <property type="entry name" value="GLYCOSYLTRANSFERASE-RELATED"/>
    <property type="match status" value="1"/>
</dbReference>
<dbReference type="GO" id="GO:0015020">
    <property type="term" value="F:glucuronosyltransferase activity"/>
    <property type="evidence" value="ECO:0007669"/>
    <property type="project" value="TreeGrafter"/>
</dbReference>
<dbReference type="Gene3D" id="3.90.550.10">
    <property type="entry name" value="Spore Coat Polysaccharide Biosynthesis Protein SpsA, Chain A"/>
    <property type="match status" value="1"/>
</dbReference>
<dbReference type="SUPFAM" id="SSF53448">
    <property type="entry name" value="Nucleotide-diphospho-sugar transferases"/>
    <property type="match status" value="1"/>
</dbReference>
<dbReference type="AlphaFoldDB" id="A0A8J1XSA6"/>
<keyword evidence="4" id="KW-1133">Transmembrane helix</keyword>
<organism evidence="7 8">
    <name type="scientific">Owenia fusiformis</name>
    <name type="common">Polychaete worm</name>
    <dbReference type="NCBI Taxonomy" id="6347"/>
    <lineage>
        <taxon>Eukaryota</taxon>
        <taxon>Metazoa</taxon>
        <taxon>Spiralia</taxon>
        <taxon>Lophotrochozoa</taxon>
        <taxon>Annelida</taxon>
        <taxon>Polychaeta</taxon>
        <taxon>Sedentaria</taxon>
        <taxon>Canalipalpata</taxon>
        <taxon>Sabellida</taxon>
        <taxon>Oweniida</taxon>
        <taxon>Oweniidae</taxon>
        <taxon>Owenia</taxon>
    </lineage>
</organism>
<evidence type="ECO:0000256" key="6">
    <source>
        <dbReference type="ARBA" id="ARBA00023180"/>
    </source>
</evidence>
<comment type="subcellular location">
    <subcellularLocation>
        <location evidence="1">Membrane</location>
        <topology evidence="1">Single-pass type II membrane protein</topology>
    </subcellularLocation>
</comment>
<keyword evidence="3" id="KW-0735">Signal-anchor</keyword>
<comment type="caution">
    <text evidence="7">The sequence shown here is derived from an EMBL/GenBank/DDBJ whole genome shotgun (WGS) entry which is preliminary data.</text>
</comment>
<evidence type="ECO:0000256" key="3">
    <source>
        <dbReference type="ARBA" id="ARBA00022968"/>
    </source>
</evidence>
<dbReference type="Proteomes" id="UP000749559">
    <property type="component" value="Unassembled WGS sequence"/>
</dbReference>
<dbReference type="InterPro" id="IPR029044">
    <property type="entry name" value="Nucleotide-diphossugar_trans"/>
</dbReference>
<evidence type="ECO:0000256" key="1">
    <source>
        <dbReference type="ARBA" id="ARBA00004606"/>
    </source>
</evidence>
<keyword evidence="8" id="KW-1185">Reference proteome</keyword>
<dbReference type="EMBL" id="CAIIXF020000007">
    <property type="protein sequence ID" value="CAH1789909.1"/>
    <property type="molecule type" value="Genomic_DNA"/>
</dbReference>
<dbReference type="PANTHER" id="PTHR12270:SF52">
    <property type="entry name" value="GLYCOSYLTRANSFERASE-LIKE PROTEIN GNT13-RELATED"/>
    <property type="match status" value="1"/>
</dbReference>
<evidence type="ECO:0000256" key="4">
    <source>
        <dbReference type="ARBA" id="ARBA00022989"/>
    </source>
</evidence>
<evidence type="ECO:0000313" key="7">
    <source>
        <dbReference type="EMBL" id="CAH1789909.1"/>
    </source>
</evidence>
<evidence type="ECO:0000313" key="8">
    <source>
        <dbReference type="Proteomes" id="UP000749559"/>
    </source>
</evidence>
<protein>
    <submittedName>
        <fullName evidence="7">Uncharacterized protein</fullName>
    </submittedName>
</protein>
<dbReference type="Pfam" id="PF13896">
    <property type="entry name" value="Glyco_transf_49"/>
    <property type="match status" value="1"/>
</dbReference>
<keyword evidence="6" id="KW-0325">Glycoprotein</keyword>
<keyword evidence="2" id="KW-0812">Transmembrane</keyword>
<sequence length="407" mass="47656">MELKMRPNQKYKIMALVIFTLYFIVSFHQFKLRTYITRKTEAYRTHAQIKITSKDYISEMNFKRWNNYTLRKNVPSSDALFGVKCRPYVEESKRQYSVQWFVRNCDYEEKDLDVTLLLHTDKSRLNVILTHSLKHWAGPVSIAIYSRPDEVTSVLQSMEAGVHRRNNIGVHIVERRDEEFYPVNHLRNLAFAGSTTSHVIMLDADFVPSPGSYEDLLAGIILNSTSTREKSVFVVPAFQYTDEIENFTKPEDLVYPSDKGTVVNMFGGNYIERFSQSRCRLCHYASNYKAWITGIMKYQIDYTFHYEPYVVVERNAMPLYDERLVSRHMNKVIFTLELYAKGFQFWVVPDAFLLHLPHPRSYTDKRTGNCNENIGVFIKSIIKSDHGIKRSLPYEYTRNQDPAIASM</sequence>
<keyword evidence="5" id="KW-0472">Membrane</keyword>
<name>A0A8J1XSA6_OWEFU</name>
<evidence type="ECO:0000256" key="5">
    <source>
        <dbReference type="ARBA" id="ARBA00023136"/>
    </source>
</evidence>
<proteinExistence type="predicted"/>
<dbReference type="GO" id="GO:0016020">
    <property type="term" value="C:membrane"/>
    <property type="evidence" value="ECO:0007669"/>
    <property type="project" value="UniProtKB-SubCell"/>
</dbReference>
<dbReference type="GO" id="GO:0042285">
    <property type="term" value="F:xylosyltransferase activity"/>
    <property type="evidence" value="ECO:0007669"/>
    <property type="project" value="TreeGrafter"/>
</dbReference>
<reference evidence="7" key="1">
    <citation type="submission" date="2022-03" db="EMBL/GenBank/DDBJ databases">
        <authorList>
            <person name="Martin C."/>
        </authorList>
    </citation>
    <scope>NUCLEOTIDE SEQUENCE</scope>
</reference>
<dbReference type="InterPro" id="IPR051292">
    <property type="entry name" value="Xyl/GlcA_transferase"/>
</dbReference>